<name>A0A656GBC1_PSEA0</name>
<protein>
    <submittedName>
        <fullName evidence="1">4-alpha-glucanotransferase</fullName>
    </submittedName>
</protein>
<dbReference type="GO" id="GO:0016740">
    <property type="term" value="F:transferase activity"/>
    <property type="evidence" value="ECO:0007669"/>
    <property type="project" value="UniProtKB-KW"/>
</dbReference>
<dbReference type="AlphaFoldDB" id="A0A656GBC1"/>
<gene>
    <name evidence="1" type="ORF">PSYMO_16788</name>
</gene>
<organism evidence="1 2">
    <name type="scientific">Pseudomonas amygdali pv. mori str. 301020</name>
    <dbReference type="NCBI Taxonomy" id="629261"/>
    <lineage>
        <taxon>Bacteria</taxon>
        <taxon>Pseudomonadati</taxon>
        <taxon>Pseudomonadota</taxon>
        <taxon>Gammaproteobacteria</taxon>
        <taxon>Pseudomonadales</taxon>
        <taxon>Pseudomonadaceae</taxon>
        <taxon>Pseudomonas</taxon>
        <taxon>Pseudomonas amygdali</taxon>
    </lineage>
</organism>
<sequence length="137" mass="14575">MNNEQLERLATEAGLSVHWVDANARPQTVSPDVLRKVLEALGYPAENGEAIDASLLSLQNASHGKSAPPLLTVDTDSNLDLSEWFAPQTPFTLHLEDGSSLDARLTASGELPALAPPGYQQLEIAGQHLTIAVAPKT</sequence>
<keyword evidence="1" id="KW-0808">Transferase</keyword>
<dbReference type="EMBL" id="AEAG01000650">
    <property type="protein sequence ID" value="EGH23033.1"/>
    <property type="molecule type" value="Genomic_DNA"/>
</dbReference>
<evidence type="ECO:0000313" key="1">
    <source>
        <dbReference type="EMBL" id="EGH23033.1"/>
    </source>
</evidence>
<dbReference type="Proteomes" id="UP000003465">
    <property type="component" value="Unassembled WGS sequence"/>
</dbReference>
<proteinExistence type="predicted"/>
<evidence type="ECO:0000313" key="2">
    <source>
        <dbReference type="Proteomes" id="UP000003465"/>
    </source>
</evidence>
<accession>A0A656GBC1</accession>
<reference evidence="1 2" key="1">
    <citation type="journal article" date="2011" name="PLoS Pathog.">
        <title>Dynamic evolution of pathogenicity revealed by sequencing and comparative genomics of 19 Pseudomonas syringae isolates.</title>
        <authorList>
            <person name="Baltrus D.A."/>
            <person name="Nishimura M.T."/>
            <person name="Romanchuk A."/>
            <person name="Chang J.H."/>
            <person name="Mukhtar M.S."/>
            <person name="Cherkis K."/>
            <person name="Roach J."/>
            <person name="Grant S.R."/>
            <person name="Jones C.D."/>
            <person name="Dangl J.L."/>
        </authorList>
    </citation>
    <scope>NUCLEOTIDE SEQUENCE [LARGE SCALE GENOMIC DNA]</scope>
    <source>
        <strain evidence="1 2">301020</strain>
    </source>
</reference>
<comment type="caution">
    <text evidence="1">The sequence shown here is derived from an EMBL/GenBank/DDBJ whole genome shotgun (WGS) entry which is preliminary data.</text>
</comment>
<feature type="non-terminal residue" evidence="1">
    <location>
        <position position="137"/>
    </location>
</feature>